<dbReference type="EMBL" id="JADCTT010000016">
    <property type="protein sequence ID" value="KAF9743789.1"/>
    <property type="molecule type" value="Genomic_DNA"/>
</dbReference>
<sequence>MEIYKSCLPKASSAMVITAPFNFKSLQLMESPQRSLIYITSLVRYGRMIIDGKRWRSVGLITWPTAPLLLKHDEQFLVSLIQATFLGYLVYVACERQANRARLADGIRTN</sequence>
<dbReference type="Proteomes" id="UP000616885">
    <property type="component" value="Unassembled WGS sequence"/>
</dbReference>
<protein>
    <submittedName>
        <fullName evidence="1">Uncharacterized protein</fullName>
    </submittedName>
</protein>
<proteinExistence type="predicted"/>
<evidence type="ECO:0000313" key="1">
    <source>
        <dbReference type="EMBL" id="KAF9743789.1"/>
    </source>
</evidence>
<evidence type="ECO:0000313" key="2">
    <source>
        <dbReference type="Proteomes" id="UP000616885"/>
    </source>
</evidence>
<organism evidence="1 2">
    <name type="scientific">Bionectria ochroleuca</name>
    <name type="common">Gliocladium roseum</name>
    <dbReference type="NCBI Taxonomy" id="29856"/>
    <lineage>
        <taxon>Eukaryota</taxon>
        <taxon>Fungi</taxon>
        <taxon>Dikarya</taxon>
        <taxon>Ascomycota</taxon>
        <taxon>Pezizomycotina</taxon>
        <taxon>Sordariomycetes</taxon>
        <taxon>Hypocreomycetidae</taxon>
        <taxon>Hypocreales</taxon>
        <taxon>Bionectriaceae</taxon>
        <taxon>Clonostachys</taxon>
    </lineage>
</organism>
<comment type="caution">
    <text evidence="1">The sequence shown here is derived from an EMBL/GenBank/DDBJ whole genome shotgun (WGS) entry which is preliminary data.</text>
</comment>
<dbReference type="AlphaFoldDB" id="A0A8H7K2F7"/>
<name>A0A8H7K2F7_BIOOC</name>
<gene>
    <name evidence="1" type="ORF">IM811_006129</name>
</gene>
<reference evidence="1" key="1">
    <citation type="submission" date="2020-10" db="EMBL/GenBank/DDBJ databases">
        <title>High-Quality Genome Resource of Clonostachys rosea strain S41 by Oxford Nanopore Long-Read Sequencing.</title>
        <authorList>
            <person name="Wang H."/>
        </authorList>
    </citation>
    <scope>NUCLEOTIDE SEQUENCE</scope>
    <source>
        <strain evidence="1">S41</strain>
    </source>
</reference>
<accession>A0A8H7K2F7</accession>